<accession>A0A096CU98</accession>
<evidence type="ECO:0000256" key="5">
    <source>
        <dbReference type="ARBA" id="ARBA00031529"/>
    </source>
</evidence>
<dbReference type="RefSeq" id="WP_036883584.1">
    <property type="nucleotide sequence ID" value="NZ_JRNR01000072.1"/>
</dbReference>
<keyword evidence="10" id="KW-0808">Transferase</keyword>
<evidence type="ECO:0000256" key="7">
    <source>
        <dbReference type="ARBA" id="ARBA00033354"/>
    </source>
</evidence>
<dbReference type="Pfam" id="PF02572">
    <property type="entry name" value="CobA_CobO_BtuR"/>
    <property type="match status" value="1"/>
</dbReference>
<dbReference type="PIRSF" id="PIRSF015617">
    <property type="entry name" value="Adensltrnsf_CobA"/>
    <property type="match status" value="1"/>
</dbReference>
<evidence type="ECO:0000256" key="8">
    <source>
        <dbReference type="ARBA" id="ARBA00048555"/>
    </source>
</evidence>
<dbReference type="EC" id="2.5.1.17" evidence="3"/>
<comment type="catalytic activity">
    <reaction evidence="8">
        <text>2 cob(II)yrinate a,c diamide + reduced [electron-transfer flavoprotein] + 2 ATP = 2 adenosylcob(III)yrinate a,c-diamide + 2 triphosphate + oxidized [electron-transfer flavoprotein] + 3 H(+)</text>
        <dbReference type="Rhea" id="RHEA:11528"/>
        <dbReference type="Rhea" id="RHEA-COMP:10685"/>
        <dbReference type="Rhea" id="RHEA-COMP:10686"/>
        <dbReference type="ChEBI" id="CHEBI:15378"/>
        <dbReference type="ChEBI" id="CHEBI:18036"/>
        <dbReference type="ChEBI" id="CHEBI:30616"/>
        <dbReference type="ChEBI" id="CHEBI:57692"/>
        <dbReference type="ChEBI" id="CHEBI:58307"/>
        <dbReference type="ChEBI" id="CHEBI:58503"/>
        <dbReference type="ChEBI" id="CHEBI:58537"/>
        <dbReference type="EC" id="2.5.1.17"/>
    </reaction>
</comment>
<dbReference type="AlphaFoldDB" id="A0A096CU98"/>
<reference evidence="10 11" key="1">
    <citation type="submission" date="2014-07" db="EMBL/GenBank/DDBJ databases">
        <authorList>
            <person name="McCorrison J."/>
            <person name="Sanka R."/>
            <person name="Torralba M."/>
            <person name="Gillis M."/>
            <person name="Haft D.H."/>
            <person name="Methe B."/>
            <person name="Sutton G."/>
            <person name="Nelson K.E."/>
        </authorList>
    </citation>
    <scope>NUCLEOTIDE SEQUENCE [LARGE SCALE GENOMIC DNA]</scope>
    <source>
        <strain evidence="10 11">DNF00882</strain>
    </source>
</reference>
<dbReference type="SUPFAM" id="SSF52540">
    <property type="entry name" value="P-loop containing nucleoside triphosphate hydrolases"/>
    <property type="match status" value="1"/>
</dbReference>
<evidence type="ECO:0000256" key="2">
    <source>
        <dbReference type="ARBA" id="ARBA00007487"/>
    </source>
</evidence>
<evidence type="ECO:0000256" key="3">
    <source>
        <dbReference type="ARBA" id="ARBA00012454"/>
    </source>
</evidence>
<organism evidence="10 11">
    <name type="scientific">Prevotella disiens DNF00882</name>
    <dbReference type="NCBI Taxonomy" id="1401075"/>
    <lineage>
        <taxon>Bacteria</taxon>
        <taxon>Pseudomonadati</taxon>
        <taxon>Bacteroidota</taxon>
        <taxon>Bacteroidia</taxon>
        <taxon>Bacteroidales</taxon>
        <taxon>Prevotellaceae</taxon>
        <taxon>Prevotella</taxon>
    </lineage>
</organism>
<name>A0A096CU98_9BACT</name>
<dbReference type="Gene3D" id="3.40.50.300">
    <property type="entry name" value="P-loop containing nucleotide triphosphate hydrolases"/>
    <property type="match status" value="1"/>
</dbReference>
<dbReference type="CDD" id="cd00561">
    <property type="entry name" value="CobA_ACA"/>
    <property type="match status" value="1"/>
</dbReference>
<dbReference type="InterPro" id="IPR003724">
    <property type="entry name" value="CblAdoTrfase_CobA"/>
</dbReference>
<comment type="function">
    <text evidence="4">Required for both de novo synthesis of the corrin ring for the assimilation of exogenous corrinoids. Participates in the adenosylation of a variety of incomplete and complete corrinoids.</text>
</comment>
<dbReference type="InterPro" id="IPR027417">
    <property type="entry name" value="P-loop_NTPase"/>
</dbReference>
<evidence type="ECO:0000256" key="6">
    <source>
        <dbReference type="ARBA" id="ARBA00033334"/>
    </source>
</evidence>
<dbReference type="GO" id="GO:0009236">
    <property type="term" value="P:cobalamin biosynthetic process"/>
    <property type="evidence" value="ECO:0007669"/>
    <property type="project" value="InterPro"/>
</dbReference>
<dbReference type="EMBL" id="JRNR01000072">
    <property type="protein sequence ID" value="KGF48839.1"/>
    <property type="molecule type" value="Genomic_DNA"/>
</dbReference>
<proteinExistence type="inferred from homology"/>
<evidence type="ECO:0000313" key="11">
    <source>
        <dbReference type="Proteomes" id="UP000029538"/>
    </source>
</evidence>
<dbReference type="Proteomes" id="UP000029538">
    <property type="component" value="Unassembled WGS sequence"/>
</dbReference>
<comment type="caution">
    <text evidence="10">The sequence shown here is derived from an EMBL/GenBank/DDBJ whole genome shotgun (WGS) entry which is preliminary data.</text>
</comment>
<dbReference type="PANTHER" id="PTHR46638:SF1">
    <property type="entry name" value="CORRINOID ADENOSYLTRANSFERASE"/>
    <property type="match status" value="1"/>
</dbReference>
<evidence type="ECO:0000256" key="9">
    <source>
        <dbReference type="ARBA" id="ARBA00048692"/>
    </source>
</evidence>
<dbReference type="GO" id="GO:0008817">
    <property type="term" value="F:corrinoid adenosyltransferase activity"/>
    <property type="evidence" value="ECO:0007669"/>
    <property type="project" value="UniProtKB-EC"/>
</dbReference>
<dbReference type="NCBIfam" id="NF004637">
    <property type="entry name" value="PRK05986.1"/>
    <property type="match status" value="1"/>
</dbReference>
<evidence type="ECO:0000256" key="1">
    <source>
        <dbReference type="ARBA" id="ARBA00005121"/>
    </source>
</evidence>
<dbReference type="PANTHER" id="PTHR46638">
    <property type="entry name" value="CORRINOID ADENOSYLTRANSFERASE"/>
    <property type="match status" value="1"/>
</dbReference>
<comment type="pathway">
    <text evidence="1">Cofactor biosynthesis; adenosylcobalamin biosynthesis; adenosylcobalamin from cob(II)yrinate a,c-diamide: step 2/7.</text>
</comment>
<comment type="similarity">
    <text evidence="2">Belongs to the Cob(I)alamin adenosyltransferase family.</text>
</comment>
<comment type="catalytic activity">
    <reaction evidence="9">
        <text>2 cob(II)alamin + reduced [electron-transfer flavoprotein] + 2 ATP = 2 adenosylcob(III)alamin + 2 triphosphate + oxidized [electron-transfer flavoprotein] + 3 H(+)</text>
        <dbReference type="Rhea" id="RHEA:28671"/>
        <dbReference type="Rhea" id="RHEA-COMP:10685"/>
        <dbReference type="Rhea" id="RHEA-COMP:10686"/>
        <dbReference type="ChEBI" id="CHEBI:15378"/>
        <dbReference type="ChEBI" id="CHEBI:16304"/>
        <dbReference type="ChEBI" id="CHEBI:18036"/>
        <dbReference type="ChEBI" id="CHEBI:18408"/>
        <dbReference type="ChEBI" id="CHEBI:30616"/>
        <dbReference type="ChEBI" id="CHEBI:57692"/>
        <dbReference type="ChEBI" id="CHEBI:58307"/>
        <dbReference type="EC" id="2.5.1.17"/>
    </reaction>
</comment>
<protein>
    <recommendedName>
        <fullName evidence="3">corrinoid adenosyltransferase</fullName>
        <ecNumber evidence="3">2.5.1.17</ecNumber>
    </recommendedName>
    <alternativeName>
        <fullName evidence="5">Cob(II)alamin adenosyltransferase</fullName>
    </alternativeName>
    <alternativeName>
        <fullName evidence="7">Cob(II)yrinic acid a,c-diamide adenosyltransferase</fullName>
    </alternativeName>
    <alternativeName>
        <fullName evidence="6">Cobinamide/cobalamin adenosyltransferase</fullName>
    </alternativeName>
</protein>
<evidence type="ECO:0000313" key="10">
    <source>
        <dbReference type="EMBL" id="KGF48839.1"/>
    </source>
</evidence>
<dbReference type="GO" id="GO:0005524">
    <property type="term" value="F:ATP binding"/>
    <property type="evidence" value="ECO:0007669"/>
    <property type="project" value="InterPro"/>
</dbReference>
<sequence length="178" mass="20041">MITRKTADCGQIHIYTGNGKGKTTAAVGVAIRACMAGMRVFVGQFIKQMKYNETLVVNYIDNLTVKQYGCGCMIMRVPNEEDKESAQNGLAECAKILREGKYDVVILDEITIALYMELVSLEQIMEALENRNKNVEVIITGRYCPQSLIDYADLVTEMKEIKHYYNTKGLLSRDGIDH</sequence>
<evidence type="ECO:0000256" key="4">
    <source>
        <dbReference type="ARBA" id="ARBA00024929"/>
    </source>
</evidence>
<gene>
    <name evidence="10" type="ORF">HMPREF0654_07510</name>
</gene>